<evidence type="ECO:0000313" key="1">
    <source>
        <dbReference type="EMBL" id="AHE55416.1"/>
    </source>
</evidence>
<proteinExistence type="predicted"/>
<keyword evidence="2" id="KW-1185">Reference proteome</keyword>
<dbReference type="STRING" id="1123269.NX02_18735"/>
<reference evidence="1 2" key="1">
    <citation type="submission" date="2013-07" db="EMBL/GenBank/DDBJ databases">
        <title>Completed genome of Sphingomonas sanxanigenens NX02.</title>
        <authorList>
            <person name="Ma T."/>
            <person name="Huang H."/>
            <person name="Wu M."/>
            <person name="Li X."/>
            <person name="Li G."/>
        </authorList>
    </citation>
    <scope>NUCLEOTIDE SEQUENCE [LARGE SCALE GENOMIC DNA]</scope>
    <source>
        <strain evidence="1 2">NX02</strain>
    </source>
</reference>
<dbReference type="EMBL" id="CP006644">
    <property type="protein sequence ID" value="AHE55416.1"/>
    <property type="molecule type" value="Genomic_DNA"/>
</dbReference>
<dbReference type="Proteomes" id="UP000018851">
    <property type="component" value="Chromosome"/>
</dbReference>
<gene>
    <name evidence="1" type="ORF">NX02_18735</name>
</gene>
<dbReference type="PATRIC" id="fig|1123269.5.peg.3669"/>
<dbReference type="AlphaFoldDB" id="W0AE96"/>
<organism evidence="1 2">
    <name type="scientific">Sphingomonas sanxanigenens DSM 19645 = NX02</name>
    <dbReference type="NCBI Taxonomy" id="1123269"/>
    <lineage>
        <taxon>Bacteria</taxon>
        <taxon>Pseudomonadati</taxon>
        <taxon>Pseudomonadota</taxon>
        <taxon>Alphaproteobacteria</taxon>
        <taxon>Sphingomonadales</taxon>
        <taxon>Sphingomonadaceae</taxon>
        <taxon>Sphingomonas</taxon>
    </lineage>
</organism>
<sequence>MPPLPSALSALEAEVVRIGLLPRERPAILAMAIAGPLRRLLHTVFGTSAARPLADARLEALRAMAAAIGRGHEPGAELVTAFTAAGWTAVTIDLIRAIATGTPRSSPRVWRRKRRPVAAIARRGKLAVVPPPAQAANDI</sequence>
<accession>W0AE96</accession>
<dbReference type="HOGENOM" id="CLU_1843844_0_0_5"/>
<evidence type="ECO:0000313" key="2">
    <source>
        <dbReference type="Proteomes" id="UP000018851"/>
    </source>
</evidence>
<dbReference type="RefSeq" id="WP_025293590.1">
    <property type="nucleotide sequence ID" value="NZ_CP006644.1"/>
</dbReference>
<name>W0AE96_9SPHN</name>
<protein>
    <submittedName>
        <fullName evidence="1">Uncharacterized protein</fullName>
    </submittedName>
</protein>
<dbReference type="KEGG" id="ssan:NX02_18735"/>